<dbReference type="PANTHER" id="PTHR43163:SF6">
    <property type="entry name" value="DIPEPTIDE TRANSPORT SYSTEM PERMEASE PROTEIN DPPB-RELATED"/>
    <property type="match status" value="1"/>
</dbReference>
<dbReference type="InterPro" id="IPR000515">
    <property type="entry name" value="MetI-like"/>
</dbReference>
<dbReference type="InterPro" id="IPR035906">
    <property type="entry name" value="MetI-like_sf"/>
</dbReference>
<proteinExistence type="inferred from homology"/>
<comment type="subcellular location">
    <subcellularLocation>
        <location evidence="1">Cell inner membrane</location>
        <topology evidence="1">Multi-pass membrane protein</topology>
    </subcellularLocation>
    <subcellularLocation>
        <location evidence="9">Cell membrane</location>
        <topology evidence="9">Multi-pass membrane protein</topology>
    </subcellularLocation>
</comment>
<comment type="caution">
    <text evidence="11">The sequence shown here is derived from an EMBL/GenBank/DDBJ whole genome shotgun (WGS) entry which is preliminary data.</text>
</comment>
<feature type="transmembrane region" description="Helical" evidence="9">
    <location>
        <begin position="454"/>
        <end position="475"/>
    </location>
</feature>
<feature type="transmembrane region" description="Helical" evidence="9">
    <location>
        <begin position="111"/>
        <end position="133"/>
    </location>
</feature>
<evidence type="ECO:0000256" key="3">
    <source>
        <dbReference type="ARBA" id="ARBA00022475"/>
    </source>
</evidence>
<keyword evidence="12" id="KW-1185">Reference proteome</keyword>
<feature type="transmembrane region" description="Helical" evidence="9">
    <location>
        <begin position="12"/>
        <end position="41"/>
    </location>
</feature>
<dbReference type="Proteomes" id="UP001359469">
    <property type="component" value="Unassembled WGS sequence"/>
</dbReference>
<dbReference type="Pfam" id="PF00528">
    <property type="entry name" value="BPD_transp_1"/>
    <property type="match status" value="2"/>
</dbReference>
<feature type="transmembrane region" description="Helical" evidence="9">
    <location>
        <begin position="481"/>
        <end position="502"/>
    </location>
</feature>
<evidence type="ECO:0000256" key="8">
    <source>
        <dbReference type="ARBA" id="ARBA00024202"/>
    </source>
</evidence>
<keyword evidence="4" id="KW-0997">Cell inner membrane</keyword>
<keyword evidence="7 9" id="KW-0472">Membrane</keyword>
<feature type="transmembrane region" description="Helical" evidence="9">
    <location>
        <begin position="153"/>
        <end position="179"/>
    </location>
</feature>
<keyword evidence="5 9" id="KW-0812">Transmembrane</keyword>
<evidence type="ECO:0000313" key="12">
    <source>
        <dbReference type="Proteomes" id="UP001359469"/>
    </source>
</evidence>
<gene>
    <name evidence="11" type="ORF">WCU84_10645</name>
</gene>
<evidence type="ECO:0000313" key="11">
    <source>
        <dbReference type="EMBL" id="MEI7064115.1"/>
    </source>
</evidence>
<evidence type="ECO:0000256" key="7">
    <source>
        <dbReference type="ARBA" id="ARBA00023136"/>
    </source>
</evidence>
<feature type="transmembrane region" description="Helical" evidence="9">
    <location>
        <begin position="396"/>
        <end position="418"/>
    </location>
</feature>
<dbReference type="EMBL" id="JBBBOO010000006">
    <property type="protein sequence ID" value="MEI7064115.1"/>
    <property type="molecule type" value="Genomic_DNA"/>
</dbReference>
<evidence type="ECO:0000256" key="1">
    <source>
        <dbReference type="ARBA" id="ARBA00004429"/>
    </source>
</evidence>
<name>A0ABU8JKY5_DICCH</name>
<organism evidence="11 12">
    <name type="scientific">Dickeya chrysanthemi</name>
    <name type="common">Pectobacterium chrysanthemi</name>
    <name type="synonym">Erwinia chrysanthemi</name>
    <dbReference type="NCBI Taxonomy" id="556"/>
    <lineage>
        <taxon>Bacteria</taxon>
        <taxon>Pseudomonadati</taxon>
        <taxon>Pseudomonadota</taxon>
        <taxon>Gammaproteobacteria</taxon>
        <taxon>Enterobacterales</taxon>
        <taxon>Pectobacteriaceae</taxon>
        <taxon>Dickeya</taxon>
    </lineage>
</organism>
<feature type="domain" description="ABC transmembrane type-1" evidence="10">
    <location>
        <begin position="392"/>
        <end position="578"/>
    </location>
</feature>
<feature type="transmembrane region" description="Helical" evidence="9">
    <location>
        <begin position="430"/>
        <end position="447"/>
    </location>
</feature>
<accession>A0ABU8JKY5</accession>
<evidence type="ECO:0000256" key="6">
    <source>
        <dbReference type="ARBA" id="ARBA00022989"/>
    </source>
</evidence>
<feature type="transmembrane region" description="Helical" evidence="9">
    <location>
        <begin position="555"/>
        <end position="576"/>
    </location>
</feature>
<evidence type="ECO:0000256" key="2">
    <source>
        <dbReference type="ARBA" id="ARBA00022448"/>
    </source>
</evidence>
<dbReference type="RefSeq" id="WP_336729580.1">
    <property type="nucleotide sequence ID" value="NZ_JBBBOO010000006.1"/>
</dbReference>
<dbReference type="PROSITE" id="PS50928">
    <property type="entry name" value="ABC_TM1"/>
    <property type="match status" value="1"/>
</dbReference>
<keyword evidence="2 9" id="KW-0813">Transport</keyword>
<comment type="similarity">
    <text evidence="8">Belongs to the binding-protein-dependent transport system permease family. OppBC subfamily.</text>
</comment>
<sequence>MSNPQALLPPIAILSSSLLVMASRLLTTLAIIVLVGLLPWLSDADPALSLLRARSSEQEATAEALEAIRQHLGLSQGPWVFLKQWLNGLVQGDVGVSWVSGKPVLPGMLEAAGVSLTLMLAALTVAAVLALLLSWPTLKRGLAGDNRRSNGILATALTAMPEFLLSSFLLIIGAVWLQILPPYGWQSWQHLVLPALALGIPAGGLLGKLFSDALAATFSEPWLLTWHMAGFSRRDCLSGVVRRALPAILPQVGLVLVGLTGGAVAVEKVFAIPGLGRATLGAAAAQDLPSLQCGVLILLVIAVITGSIISLLHRILLGQALDNGSLSTPASAMAVINRHYRLPFMIMLLLAVIVLSGLPRDPFSSDFTRLQPPDGSLPFGADATGRDMLARVAHGALATLLTAAAVTGCCLLLGVFIGLFPRLLSGPAEAANAIPPVIAGMVVAALYGPSTSGAAFAVALVAWAPLAAHTAALVTEINAQPYIRLTPLFGLSRFTCVIRYIIPALIGPVTRHAMLRLPGIALALASLGFLGLGEQPPSPEWGRVLAEGMPYVERAVWTVLPPVFALILLSVLAVSLSQSSRR</sequence>
<dbReference type="PANTHER" id="PTHR43163">
    <property type="entry name" value="DIPEPTIDE TRANSPORT SYSTEM PERMEASE PROTEIN DPPB-RELATED"/>
    <property type="match status" value="1"/>
</dbReference>
<keyword evidence="3" id="KW-1003">Cell membrane</keyword>
<keyword evidence="6 9" id="KW-1133">Transmembrane helix</keyword>
<feature type="transmembrane region" description="Helical" evidence="9">
    <location>
        <begin position="191"/>
        <end position="210"/>
    </location>
</feature>
<evidence type="ECO:0000256" key="4">
    <source>
        <dbReference type="ARBA" id="ARBA00022519"/>
    </source>
</evidence>
<reference evidence="11 12" key="1">
    <citation type="submission" date="2024-03" db="EMBL/GenBank/DDBJ databases">
        <title>Analysis of soft rot Pectobacteriaceae population diversity in US potato growing regions between 2016 and 2022.</title>
        <authorList>
            <person name="Ma X."/>
            <person name="Zhang X."/>
            <person name="Stodghill P."/>
            <person name="Rioux R."/>
            <person name="Babler B."/>
            <person name="Shrestha S."/>
            <person name="Babler B."/>
            <person name="Rivedal H."/>
            <person name="Frost K."/>
            <person name="Hao J."/>
            <person name="Secor G."/>
            <person name="Swingle B."/>
        </authorList>
    </citation>
    <scope>NUCLEOTIDE SEQUENCE [LARGE SCALE GENOMIC DNA]</scope>
    <source>
        <strain evidence="11 12">SR64</strain>
    </source>
</reference>
<dbReference type="SUPFAM" id="SSF161098">
    <property type="entry name" value="MetI-like"/>
    <property type="match status" value="1"/>
</dbReference>
<dbReference type="Gene3D" id="1.10.3720.10">
    <property type="entry name" value="MetI-like"/>
    <property type="match status" value="1"/>
</dbReference>
<feature type="transmembrane region" description="Helical" evidence="9">
    <location>
        <begin position="340"/>
        <end position="359"/>
    </location>
</feature>
<feature type="transmembrane region" description="Helical" evidence="9">
    <location>
        <begin position="295"/>
        <end position="320"/>
    </location>
</feature>
<protein>
    <submittedName>
        <fullName evidence="11">ABC transporter permease subunit</fullName>
    </submittedName>
</protein>
<evidence type="ECO:0000256" key="5">
    <source>
        <dbReference type="ARBA" id="ARBA00022692"/>
    </source>
</evidence>
<evidence type="ECO:0000256" key="9">
    <source>
        <dbReference type="RuleBase" id="RU363032"/>
    </source>
</evidence>
<evidence type="ECO:0000259" key="10">
    <source>
        <dbReference type="PROSITE" id="PS50928"/>
    </source>
</evidence>